<dbReference type="RefSeq" id="WP_310919988.1">
    <property type="nucleotide sequence ID" value="NZ_JAMQON010000003.1"/>
</dbReference>
<gene>
    <name evidence="3" type="ORF">NDI56_13025</name>
</gene>
<protein>
    <submittedName>
        <fullName evidence="3">Alpha/beta hydrolase</fullName>
    </submittedName>
</protein>
<organism evidence="3 4">
    <name type="scientific">Haloarcula saliterrae</name>
    <dbReference type="NCBI Taxonomy" id="2950534"/>
    <lineage>
        <taxon>Archaea</taxon>
        <taxon>Methanobacteriati</taxon>
        <taxon>Methanobacteriota</taxon>
        <taxon>Stenosarchaea group</taxon>
        <taxon>Halobacteria</taxon>
        <taxon>Halobacteriales</taxon>
        <taxon>Haloarculaceae</taxon>
        <taxon>Haloarcula</taxon>
    </lineage>
</organism>
<dbReference type="SUPFAM" id="SSF53474">
    <property type="entry name" value="alpha/beta-Hydrolases"/>
    <property type="match status" value="1"/>
</dbReference>
<dbReference type="InterPro" id="IPR029058">
    <property type="entry name" value="AB_hydrolase_fold"/>
</dbReference>
<dbReference type="PANTHER" id="PTHR12277">
    <property type="entry name" value="ALPHA/BETA HYDROLASE DOMAIN-CONTAINING PROTEIN"/>
    <property type="match status" value="1"/>
</dbReference>
<dbReference type="Gene3D" id="3.40.50.1820">
    <property type="entry name" value="alpha/beta hydrolase"/>
    <property type="match status" value="1"/>
</dbReference>
<dbReference type="InterPro" id="IPR022742">
    <property type="entry name" value="Hydrolase_4"/>
</dbReference>
<dbReference type="Proteomes" id="UP001259659">
    <property type="component" value="Unassembled WGS sequence"/>
</dbReference>
<reference evidence="3 4" key="1">
    <citation type="submission" date="2022-06" db="EMBL/GenBank/DDBJ databases">
        <title>Haloarcula sp. a new haloarchaeum isolate from saline soil.</title>
        <authorList>
            <person name="Strakova D."/>
            <person name="Galisteo C."/>
            <person name="Sanchez-Porro C."/>
            <person name="Ventosa A."/>
        </authorList>
    </citation>
    <scope>NUCLEOTIDE SEQUENCE [LARGE SCALE GENOMIC DNA]</scope>
    <source>
        <strain evidence="3 4">S1CR25-12</strain>
    </source>
</reference>
<dbReference type="GO" id="GO:0016787">
    <property type="term" value="F:hydrolase activity"/>
    <property type="evidence" value="ECO:0007669"/>
    <property type="project" value="UniProtKB-KW"/>
</dbReference>
<feature type="region of interest" description="Disordered" evidence="1">
    <location>
        <begin position="230"/>
        <end position="250"/>
    </location>
</feature>
<evidence type="ECO:0000313" key="3">
    <source>
        <dbReference type="EMBL" id="MDS0260320.1"/>
    </source>
</evidence>
<sequence>MTAIQTADGLELDCVHHPAEGDADGTVLLAHGITQDMDEGGMFTRLAELLAAAGFDAVRFSYRGHGDSDGRPRGVTVAGERLDFEAAFEHARAAFDGPYFVVAKSFGAVSTCLSLDRYSDAISGVVLWNPVLDIDSTFLDPQTPWGREQFTGEALAELRESGSLPLGDGFELGRVLYDELHRYDPGARFAERSMPALVVHGDDDDIVPYEPTKRVATESGADFHTVEDTDHAFQTPDGDPVTRGTERAQDRRTVEWLRARVE</sequence>
<name>A0ABU2FER8_9EURY</name>
<keyword evidence="4" id="KW-1185">Reference proteome</keyword>
<feature type="domain" description="Serine aminopeptidase S33" evidence="2">
    <location>
        <begin position="22"/>
        <end position="142"/>
    </location>
</feature>
<evidence type="ECO:0000256" key="1">
    <source>
        <dbReference type="SAM" id="MobiDB-lite"/>
    </source>
</evidence>
<evidence type="ECO:0000313" key="4">
    <source>
        <dbReference type="Proteomes" id="UP001259659"/>
    </source>
</evidence>
<dbReference type="Pfam" id="PF12146">
    <property type="entry name" value="Hydrolase_4"/>
    <property type="match status" value="1"/>
</dbReference>
<keyword evidence="3" id="KW-0378">Hydrolase</keyword>
<accession>A0ABU2FER8</accession>
<dbReference type="EMBL" id="JAMQON010000003">
    <property type="protein sequence ID" value="MDS0260320.1"/>
    <property type="molecule type" value="Genomic_DNA"/>
</dbReference>
<evidence type="ECO:0000259" key="2">
    <source>
        <dbReference type="Pfam" id="PF12146"/>
    </source>
</evidence>
<proteinExistence type="predicted"/>
<comment type="caution">
    <text evidence="3">The sequence shown here is derived from an EMBL/GenBank/DDBJ whole genome shotgun (WGS) entry which is preliminary data.</text>
</comment>